<proteinExistence type="predicted"/>
<dbReference type="InterPro" id="IPR052732">
    <property type="entry name" value="Cell-binding_unc_protein"/>
</dbReference>
<accession>A0A317E8N6</accession>
<dbReference type="Proteomes" id="UP000246077">
    <property type="component" value="Unassembled WGS sequence"/>
</dbReference>
<dbReference type="Gene3D" id="3.40.50.300">
    <property type="entry name" value="P-loop containing nucleotide triphosphate hydrolases"/>
    <property type="match status" value="1"/>
</dbReference>
<sequence>MQCRFPGTNALDLNQIETIAFLGAEATHGAPVTRIDTSCASVFLAGELAYKIKRAVDLGYLDFTTLAAREAACAAELALNRATAPNLYLRLAHVTRAAGGALALDGAGAPIEPVVVMRRFADGALASRALDAGAIEGAMIADLGRRLAAYHDACPRPAVPPRPVSLRLQQCLPPILALREIMPAPRIEALVERMATAAARADPVVEARARDGWWRRGHGDLHLGNLCLMAGQLLPFDALEFDDELATGDRLYDLGFLIMDLGRRGRADFALALLDAYGPIGPGGGSLLPVFIALRALIRAFVAHNTWRTGGCAGPPPVEAVGAYLAVAEQSLAAAGPRVIAVGGLSGTGKSTLALALAPFIAPAPGALVLRSDAVRKALAGVAETERLPPDAYGPGSSEKVYARMFELARAALAEGRSVILDAVFARPGERAAAAALAADFAGLWLEAPLDLRQHRVDSRRNDASDATATVAAAQEALDLGTIDWHRLTAGGDRGQVLAAARARLAQGTSTAAP</sequence>
<dbReference type="AlphaFoldDB" id="A0A317E8N6"/>
<protein>
    <recommendedName>
        <fullName evidence="1">Aminoglycoside phosphotransferase domain-containing protein</fullName>
    </recommendedName>
</protein>
<dbReference type="PANTHER" id="PTHR43883:SF1">
    <property type="entry name" value="GLUCONOKINASE"/>
    <property type="match status" value="1"/>
</dbReference>
<dbReference type="InterPro" id="IPR027417">
    <property type="entry name" value="P-loop_NTPase"/>
</dbReference>
<dbReference type="SUPFAM" id="SSF52540">
    <property type="entry name" value="P-loop containing nucleoside triphosphate hydrolases"/>
    <property type="match status" value="1"/>
</dbReference>
<dbReference type="PANTHER" id="PTHR43883">
    <property type="entry name" value="SLR0207 PROTEIN"/>
    <property type="match status" value="1"/>
</dbReference>
<dbReference type="Pfam" id="PF01636">
    <property type="entry name" value="APH"/>
    <property type="match status" value="1"/>
</dbReference>
<dbReference type="Pfam" id="PF13671">
    <property type="entry name" value="AAA_33"/>
    <property type="match status" value="1"/>
</dbReference>
<dbReference type="OrthoDB" id="9810277at2"/>
<evidence type="ECO:0000313" key="3">
    <source>
        <dbReference type="Proteomes" id="UP000246077"/>
    </source>
</evidence>
<dbReference type="EMBL" id="QGLF01000001">
    <property type="protein sequence ID" value="PWR23477.1"/>
    <property type="molecule type" value="Genomic_DNA"/>
</dbReference>
<evidence type="ECO:0000259" key="1">
    <source>
        <dbReference type="Pfam" id="PF01636"/>
    </source>
</evidence>
<dbReference type="InterPro" id="IPR002575">
    <property type="entry name" value="Aminoglycoside_PTrfase"/>
</dbReference>
<dbReference type="InterPro" id="IPR011009">
    <property type="entry name" value="Kinase-like_dom_sf"/>
</dbReference>
<evidence type="ECO:0000313" key="2">
    <source>
        <dbReference type="EMBL" id="PWR23477.1"/>
    </source>
</evidence>
<feature type="domain" description="Aminoglycoside phosphotransferase" evidence="1">
    <location>
        <begin position="71"/>
        <end position="282"/>
    </location>
</feature>
<name>A0A317E8N6_9PROT</name>
<keyword evidence="3" id="KW-1185">Reference proteome</keyword>
<gene>
    <name evidence="2" type="ORF">DKG75_02585</name>
</gene>
<comment type="caution">
    <text evidence="2">The sequence shown here is derived from an EMBL/GenBank/DDBJ whole genome shotgun (WGS) entry which is preliminary data.</text>
</comment>
<reference evidence="3" key="1">
    <citation type="submission" date="2018-05" db="EMBL/GenBank/DDBJ databases">
        <title>Zavarzinia sp. HR-AS.</title>
        <authorList>
            <person name="Lee Y."/>
            <person name="Jeon C.O."/>
        </authorList>
    </citation>
    <scope>NUCLEOTIDE SEQUENCE [LARGE SCALE GENOMIC DNA]</scope>
    <source>
        <strain evidence="3">DSM 1231</strain>
    </source>
</reference>
<dbReference type="SUPFAM" id="SSF56112">
    <property type="entry name" value="Protein kinase-like (PK-like)"/>
    <property type="match status" value="1"/>
</dbReference>
<organism evidence="2 3">
    <name type="scientific">Zavarzinia compransoris</name>
    <dbReference type="NCBI Taxonomy" id="1264899"/>
    <lineage>
        <taxon>Bacteria</taxon>
        <taxon>Pseudomonadati</taxon>
        <taxon>Pseudomonadota</taxon>
        <taxon>Alphaproteobacteria</taxon>
        <taxon>Rhodospirillales</taxon>
        <taxon>Zavarziniaceae</taxon>
        <taxon>Zavarzinia</taxon>
    </lineage>
</organism>